<dbReference type="EMBL" id="LR134477">
    <property type="protein sequence ID" value="VEI14594.1"/>
    <property type="molecule type" value="Genomic_DNA"/>
</dbReference>
<name>A0A448PI47_ACTVI</name>
<evidence type="ECO:0000313" key="2">
    <source>
        <dbReference type="Proteomes" id="UP000268658"/>
    </source>
</evidence>
<dbReference type="AlphaFoldDB" id="A0A448PI47"/>
<protein>
    <submittedName>
        <fullName evidence="1">Uncharacterized protein</fullName>
    </submittedName>
</protein>
<gene>
    <name evidence="1" type="ORF">NCTC10951_00463</name>
</gene>
<evidence type="ECO:0000313" key="1">
    <source>
        <dbReference type="EMBL" id="VEI14594.1"/>
    </source>
</evidence>
<reference evidence="1 2" key="1">
    <citation type="submission" date="2018-12" db="EMBL/GenBank/DDBJ databases">
        <authorList>
            <consortium name="Pathogen Informatics"/>
        </authorList>
    </citation>
    <scope>NUCLEOTIDE SEQUENCE [LARGE SCALE GENOMIC DNA]</scope>
    <source>
        <strain evidence="1 2">NCTC10951</strain>
    </source>
</reference>
<sequence>MSMLLPAMDALLLDATLDAIAASARATGERRTLAQLRADAITSMTLATLRASQQKDSSAP</sequence>
<dbReference type="RefSeq" id="WP_428978833.1">
    <property type="nucleotide sequence ID" value="NZ_JASPER010000156.1"/>
</dbReference>
<dbReference type="KEGG" id="avc:NCTC10951_00463"/>
<organism evidence="1 2">
    <name type="scientific">Actinomyces viscosus</name>
    <dbReference type="NCBI Taxonomy" id="1656"/>
    <lineage>
        <taxon>Bacteria</taxon>
        <taxon>Bacillati</taxon>
        <taxon>Actinomycetota</taxon>
        <taxon>Actinomycetes</taxon>
        <taxon>Actinomycetales</taxon>
        <taxon>Actinomycetaceae</taxon>
        <taxon>Actinomyces</taxon>
    </lineage>
</organism>
<proteinExistence type="predicted"/>
<accession>A0A448PI47</accession>
<dbReference type="Proteomes" id="UP000268658">
    <property type="component" value="Chromosome"/>
</dbReference>